<keyword evidence="1" id="KW-1133">Transmembrane helix</keyword>
<keyword evidence="1" id="KW-0812">Transmembrane</keyword>
<keyword evidence="1" id="KW-0472">Membrane</keyword>
<comment type="caution">
    <text evidence="2">The sequence shown here is derived from an EMBL/GenBank/DDBJ whole genome shotgun (WGS) entry which is preliminary data.</text>
</comment>
<dbReference type="Proteomes" id="UP000754750">
    <property type="component" value="Unassembled WGS sequence"/>
</dbReference>
<feature type="transmembrane region" description="Helical" evidence="1">
    <location>
        <begin position="7"/>
        <end position="24"/>
    </location>
</feature>
<dbReference type="InterPro" id="IPR014245">
    <property type="entry name" value="Spore_III_AF"/>
</dbReference>
<dbReference type="RefSeq" id="WP_326840081.1">
    <property type="nucleotide sequence ID" value="NZ_JBKWRC010000001.1"/>
</dbReference>
<evidence type="ECO:0000256" key="1">
    <source>
        <dbReference type="SAM" id="Phobius"/>
    </source>
</evidence>
<sequence>MSGVREWASVIVLAALAAGILQYLMPTGSMERVTRLVIGAFIICSILLPVGRLVRQLDVQAFAQGEGAAAPNRQYQDTVNRQTAEAAQDAVRTVVIATLSEKGIQCKNVALNMDTNEDGRISITKVFVSLDQKESGKLQETKKLLEKELGLTTEVTADGGS</sequence>
<protein>
    <submittedName>
        <fullName evidence="2">Stage III sporulation protein AF</fullName>
    </submittedName>
</protein>
<dbReference type="AlphaFoldDB" id="A0A928Q4J7"/>
<evidence type="ECO:0000313" key="3">
    <source>
        <dbReference type="Proteomes" id="UP000754750"/>
    </source>
</evidence>
<organism evidence="2 3">
    <name type="scientific">Faecalispora sporosphaeroides</name>
    <dbReference type="NCBI Taxonomy" id="1549"/>
    <lineage>
        <taxon>Bacteria</taxon>
        <taxon>Bacillati</taxon>
        <taxon>Bacillota</taxon>
        <taxon>Clostridia</taxon>
        <taxon>Eubacteriales</taxon>
        <taxon>Oscillospiraceae</taxon>
        <taxon>Faecalispora</taxon>
    </lineage>
</organism>
<gene>
    <name evidence="2" type="ORF">E7512_04650</name>
</gene>
<dbReference type="EMBL" id="SVNY01000002">
    <property type="protein sequence ID" value="MBE6832862.1"/>
    <property type="molecule type" value="Genomic_DNA"/>
</dbReference>
<accession>A0A928Q4J7</accession>
<evidence type="ECO:0000313" key="2">
    <source>
        <dbReference type="EMBL" id="MBE6832862.1"/>
    </source>
</evidence>
<name>A0A928Q4J7_9FIRM</name>
<proteinExistence type="predicted"/>
<dbReference type="Pfam" id="PF09581">
    <property type="entry name" value="Spore_III_AF"/>
    <property type="match status" value="1"/>
</dbReference>
<feature type="transmembrane region" description="Helical" evidence="1">
    <location>
        <begin position="36"/>
        <end position="54"/>
    </location>
</feature>
<reference evidence="2" key="1">
    <citation type="submission" date="2019-04" db="EMBL/GenBank/DDBJ databases">
        <title>Evolution of Biomass-Degrading Anaerobic Consortia Revealed by Metagenomics.</title>
        <authorList>
            <person name="Peng X."/>
        </authorList>
    </citation>
    <scope>NUCLEOTIDE SEQUENCE</scope>
    <source>
        <strain evidence="2">SIG551</strain>
    </source>
</reference>